<dbReference type="STRING" id="126957.T1IWC9"/>
<feature type="compositionally biased region" description="Acidic residues" evidence="2">
    <location>
        <begin position="294"/>
        <end position="310"/>
    </location>
</feature>
<dbReference type="PANTHER" id="PTHR22940:SF4">
    <property type="entry name" value="PROTEIN TIMELESS HOMOLOG"/>
    <property type="match status" value="1"/>
</dbReference>
<comment type="similarity">
    <text evidence="1">Belongs to the timeless family.</text>
</comment>
<dbReference type="GO" id="GO:0031298">
    <property type="term" value="C:replication fork protection complex"/>
    <property type="evidence" value="ECO:0007669"/>
    <property type="project" value="TreeGrafter"/>
</dbReference>
<dbReference type="PANTHER" id="PTHR22940">
    <property type="entry name" value="TIMEOUT/TIMELESS-2"/>
    <property type="match status" value="1"/>
</dbReference>
<dbReference type="eggNOG" id="KOG1974">
    <property type="taxonomic scope" value="Eukaryota"/>
</dbReference>
<evidence type="ECO:0000256" key="1">
    <source>
        <dbReference type="ARBA" id="ARBA00008174"/>
    </source>
</evidence>
<dbReference type="GO" id="GO:0006281">
    <property type="term" value="P:DNA repair"/>
    <property type="evidence" value="ECO:0007669"/>
    <property type="project" value="TreeGrafter"/>
</dbReference>
<feature type="compositionally biased region" description="Basic and acidic residues" evidence="2">
    <location>
        <begin position="283"/>
        <end position="293"/>
    </location>
</feature>
<dbReference type="GO" id="GO:0003677">
    <property type="term" value="F:DNA binding"/>
    <property type="evidence" value="ECO:0007669"/>
    <property type="project" value="TreeGrafter"/>
</dbReference>
<dbReference type="InterPro" id="IPR007725">
    <property type="entry name" value="TIMELESS_C"/>
</dbReference>
<dbReference type="EnsemblMetazoa" id="SMAR005495-RA">
    <property type="protein sequence ID" value="SMAR005495-PA"/>
    <property type="gene ID" value="SMAR005495"/>
</dbReference>
<dbReference type="Pfam" id="PF05029">
    <property type="entry name" value="TIMELESS_C"/>
    <property type="match status" value="1"/>
</dbReference>
<evidence type="ECO:0000313" key="5">
    <source>
        <dbReference type="Proteomes" id="UP000014500"/>
    </source>
</evidence>
<feature type="region of interest" description="Disordered" evidence="2">
    <location>
        <begin position="426"/>
        <end position="572"/>
    </location>
</feature>
<proteinExistence type="inferred from homology"/>
<evidence type="ECO:0000313" key="4">
    <source>
        <dbReference type="EnsemblMetazoa" id="SMAR005495-PA"/>
    </source>
</evidence>
<accession>T1IWC9</accession>
<keyword evidence="5" id="KW-1185">Reference proteome</keyword>
<dbReference type="AlphaFoldDB" id="T1IWC9"/>
<dbReference type="HOGENOM" id="CLU_367355_0_0_1"/>
<dbReference type="GO" id="GO:0000076">
    <property type="term" value="P:DNA replication checkpoint signaling"/>
    <property type="evidence" value="ECO:0007669"/>
    <property type="project" value="TreeGrafter"/>
</dbReference>
<dbReference type="Pfam" id="PF26019">
    <property type="entry name" value="HTH_TIMELESS"/>
    <property type="match status" value="1"/>
</dbReference>
<feature type="region of interest" description="Disordered" evidence="2">
    <location>
        <begin position="274"/>
        <end position="310"/>
    </location>
</feature>
<feature type="compositionally biased region" description="Basic and acidic residues" evidence="2">
    <location>
        <begin position="462"/>
        <end position="473"/>
    </location>
</feature>
<dbReference type="Proteomes" id="UP000014500">
    <property type="component" value="Unassembled WGS sequence"/>
</dbReference>
<protein>
    <recommendedName>
        <fullName evidence="3">Timeless C-terminal domain-containing protein</fullName>
    </recommendedName>
</protein>
<dbReference type="OMA" id="GMEMANE"/>
<feature type="compositionally biased region" description="Polar residues" evidence="2">
    <location>
        <begin position="539"/>
        <end position="553"/>
    </location>
</feature>
<reference evidence="5" key="1">
    <citation type="submission" date="2011-05" db="EMBL/GenBank/DDBJ databases">
        <authorList>
            <person name="Richards S.R."/>
            <person name="Qu J."/>
            <person name="Jiang H."/>
            <person name="Jhangiani S.N."/>
            <person name="Agravi P."/>
            <person name="Goodspeed R."/>
            <person name="Gross S."/>
            <person name="Mandapat C."/>
            <person name="Jackson L."/>
            <person name="Mathew T."/>
            <person name="Pu L."/>
            <person name="Thornton R."/>
            <person name="Saada N."/>
            <person name="Wilczek-Boney K.B."/>
            <person name="Lee S."/>
            <person name="Kovar C."/>
            <person name="Wu Y."/>
            <person name="Scherer S.E."/>
            <person name="Worley K.C."/>
            <person name="Muzny D.M."/>
            <person name="Gibbs R."/>
        </authorList>
    </citation>
    <scope>NUCLEOTIDE SEQUENCE</scope>
    <source>
        <strain evidence="5">Brora</strain>
    </source>
</reference>
<dbReference type="InterPro" id="IPR044998">
    <property type="entry name" value="Timeless"/>
</dbReference>
<organism evidence="4 5">
    <name type="scientific">Strigamia maritima</name>
    <name type="common">European centipede</name>
    <name type="synonym">Geophilus maritimus</name>
    <dbReference type="NCBI Taxonomy" id="126957"/>
    <lineage>
        <taxon>Eukaryota</taxon>
        <taxon>Metazoa</taxon>
        <taxon>Ecdysozoa</taxon>
        <taxon>Arthropoda</taxon>
        <taxon>Myriapoda</taxon>
        <taxon>Chilopoda</taxon>
        <taxon>Pleurostigmophora</taxon>
        <taxon>Geophilomorpha</taxon>
        <taxon>Linotaeniidae</taxon>
        <taxon>Strigamia</taxon>
    </lineage>
</organism>
<reference evidence="4" key="2">
    <citation type="submission" date="2015-02" db="UniProtKB">
        <authorList>
            <consortium name="EnsemblMetazoa"/>
        </authorList>
    </citation>
    <scope>IDENTIFICATION</scope>
</reference>
<feature type="compositionally biased region" description="Polar residues" evidence="2">
    <location>
        <begin position="494"/>
        <end position="503"/>
    </location>
</feature>
<dbReference type="PhylomeDB" id="T1IWC9"/>
<evidence type="ECO:0000256" key="2">
    <source>
        <dbReference type="SAM" id="MobiDB-lite"/>
    </source>
</evidence>
<dbReference type="EMBL" id="JH431612">
    <property type="status" value="NOT_ANNOTATED_CDS"/>
    <property type="molecule type" value="Genomic_DNA"/>
</dbReference>
<evidence type="ECO:0000259" key="3">
    <source>
        <dbReference type="Pfam" id="PF05029"/>
    </source>
</evidence>
<dbReference type="GO" id="GO:0043111">
    <property type="term" value="P:replication fork arrest"/>
    <property type="evidence" value="ECO:0007669"/>
    <property type="project" value="TreeGrafter"/>
</dbReference>
<name>T1IWC9_STRMM</name>
<sequence length="759" mass="87184">MGFASPRVLQPYTVLLRNFANNSMFTNHCIAKMFHRIAWDLKSPGLLYQATIFRSFQKLFLGSTNVCYKELVKLGKFVMETFFTQAKSNNKIFMEILFWKGSTEVFEMEQGYGSYDTSKKTKQLWSEEEEDELRRLYDEFKDGDTDVVDCIMNHLIDKNKTRRQVMAQLKRQNLITDVKQLSKRPIGKRASCSSAWSEDEEARLRNLFTEHKDSLVHMPDINDDQKYIFNKILIINIVGNIELGLEVKHSKRQIIDRILQLGLVANKKELHKKRSSTKLVKRTSIDKSRHEPERDEDSSETDTSSDEYEDDLEEENLASLIITAELKTAVEWLRDALKEASDERTDGDIEPTALVALSSDIVDAFNDSNFINILLKFTLSPPEEGQESFWRIPRCLTSAMLNKRIREFEDTKNKACEVRVNLPLDGDLGQEKSQKQVQSKVNSHEETDTDGNQSPVEMSTEESNHLRPTEINKSRRKKEIVLDSSDDDIPLGTHRNSSVSSNTKSRKLSEEHSFATNKSRRILHVEDESSDDELPSFETLIQEQTVSSENNLSGYKRRLLDEDDDDDEAASHQPLKRMCYISEDSDGESEAMKVYVHFSDDIYDNFLIHSHAILGHEISEDIHLRQLLHSDRVPSTVSHGINGTGMHKEADWNIVNTCRLKSRLHPLFAESPQANNHLDLKKTNHVDNGSVADILYLLSVSQWKVVGRHILTTVFYKHEWAIILDESVTEEIIRCLAQILEETPEALTAHLSCDILNIF</sequence>
<feature type="domain" description="Timeless C-terminal" evidence="3">
    <location>
        <begin position="321"/>
        <end position="401"/>
    </location>
</feature>